<accession>A0A0D2D4V0</accession>
<evidence type="ECO:0000256" key="4">
    <source>
        <dbReference type="ARBA" id="ARBA00022692"/>
    </source>
</evidence>
<proteinExistence type="inferred from homology"/>
<reference evidence="11 12" key="1">
    <citation type="submission" date="2015-01" db="EMBL/GenBank/DDBJ databases">
        <title>The Genome Sequence of Exophiala oligosperma CBS72588.</title>
        <authorList>
            <consortium name="The Broad Institute Genomics Platform"/>
            <person name="Cuomo C."/>
            <person name="de Hoog S."/>
            <person name="Gorbushina A."/>
            <person name="Stielow B."/>
            <person name="Teixiera M."/>
            <person name="Abouelleil A."/>
            <person name="Chapman S.B."/>
            <person name="Priest M."/>
            <person name="Young S.K."/>
            <person name="Wortman J."/>
            <person name="Nusbaum C."/>
            <person name="Birren B."/>
        </authorList>
    </citation>
    <scope>NUCLEOTIDE SEQUENCE [LARGE SCALE GENOMIC DNA]</scope>
    <source>
        <strain evidence="11 12">CBS 72588</strain>
    </source>
</reference>
<evidence type="ECO:0000256" key="6">
    <source>
        <dbReference type="ARBA" id="ARBA00023136"/>
    </source>
</evidence>
<dbReference type="PROSITE" id="PS50850">
    <property type="entry name" value="MFS"/>
    <property type="match status" value="1"/>
</dbReference>
<dbReference type="Gene3D" id="1.20.1250.20">
    <property type="entry name" value="MFS general substrate transporter like domains"/>
    <property type="match status" value="1"/>
</dbReference>
<dbReference type="InterPro" id="IPR020846">
    <property type="entry name" value="MFS_dom"/>
</dbReference>
<dbReference type="VEuPathDB" id="FungiDB:PV06_10409"/>
<feature type="compositionally biased region" description="Basic and acidic residues" evidence="8">
    <location>
        <begin position="1"/>
        <end position="10"/>
    </location>
</feature>
<feature type="region of interest" description="Disordered" evidence="8">
    <location>
        <begin position="1"/>
        <end position="32"/>
    </location>
</feature>
<feature type="transmembrane region" description="Helical" evidence="9">
    <location>
        <begin position="83"/>
        <end position="110"/>
    </location>
</feature>
<feature type="transmembrane region" description="Helical" evidence="9">
    <location>
        <begin position="471"/>
        <end position="494"/>
    </location>
</feature>
<evidence type="ECO:0000259" key="10">
    <source>
        <dbReference type="PROSITE" id="PS50850"/>
    </source>
</evidence>
<feature type="transmembrane region" description="Helical" evidence="9">
    <location>
        <begin position="130"/>
        <end position="150"/>
    </location>
</feature>
<feature type="transmembrane region" description="Helical" evidence="9">
    <location>
        <begin position="404"/>
        <end position="423"/>
    </location>
</feature>
<feature type="transmembrane region" description="Helical" evidence="9">
    <location>
        <begin position="341"/>
        <end position="363"/>
    </location>
</feature>
<dbReference type="GO" id="GO:0016020">
    <property type="term" value="C:membrane"/>
    <property type="evidence" value="ECO:0007669"/>
    <property type="project" value="UniProtKB-SubCell"/>
</dbReference>
<dbReference type="PANTHER" id="PTHR48022:SF83">
    <property type="entry name" value="MAJOR FACILITATOR SUPERFAMILY (MFS) PROFILE DOMAIN-CONTAINING PROTEIN"/>
    <property type="match status" value="1"/>
</dbReference>
<dbReference type="NCBIfam" id="TIGR00879">
    <property type="entry name" value="SP"/>
    <property type="match status" value="1"/>
</dbReference>
<dbReference type="PANTHER" id="PTHR48022">
    <property type="entry name" value="PLASTIDIC GLUCOSE TRANSPORTER 4"/>
    <property type="match status" value="1"/>
</dbReference>
<dbReference type="InterPro" id="IPR005829">
    <property type="entry name" value="Sugar_transporter_CS"/>
</dbReference>
<feature type="transmembrane region" description="Helical" evidence="9">
    <location>
        <begin position="162"/>
        <end position="180"/>
    </location>
</feature>
<evidence type="ECO:0000256" key="1">
    <source>
        <dbReference type="ARBA" id="ARBA00004141"/>
    </source>
</evidence>
<dbReference type="InterPro" id="IPR005828">
    <property type="entry name" value="MFS_sugar_transport-like"/>
</dbReference>
<feature type="transmembrane region" description="Helical" evidence="9">
    <location>
        <begin position="220"/>
        <end position="241"/>
    </location>
</feature>
<keyword evidence="6 9" id="KW-0472">Membrane</keyword>
<evidence type="ECO:0000256" key="5">
    <source>
        <dbReference type="ARBA" id="ARBA00022989"/>
    </source>
</evidence>
<feature type="transmembrane region" description="Helical" evidence="9">
    <location>
        <begin position="375"/>
        <end position="397"/>
    </location>
</feature>
<dbReference type="Proteomes" id="UP000053342">
    <property type="component" value="Unassembled WGS sequence"/>
</dbReference>
<dbReference type="PROSITE" id="PS00217">
    <property type="entry name" value="SUGAR_TRANSPORT_2"/>
    <property type="match status" value="1"/>
</dbReference>
<dbReference type="Pfam" id="PF00083">
    <property type="entry name" value="Sugar_tr"/>
    <property type="match status" value="1"/>
</dbReference>
<dbReference type="OrthoDB" id="6612291at2759"/>
<gene>
    <name evidence="11" type="ORF">PV06_10409</name>
</gene>
<dbReference type="HOGENOM" id="CLU_001265_11_5_1"/>
<dbReference type="AlphaFoldDB" id="A0A0D2D4V0"/>
<dbReference type="GeneID" id="27362483"/>
<evidence type="ECO:0000313" key="12">
    <source>
        <dbReference type="Proteomes" id="UP000053342"/>
    </source>
</evidence>
<evidence type="ECO:0000256" key="2">
    <source>
        <dbReference type="ARBA" id="ARBA00010992"/>
    </source>
</evidence>
<dbReference type="InterPro" id="IPR036259">
    <property type="entry name" value="MFS_trans_sf"/>
</dbReference>
<feature type="transmembrane region" description="Helical" evidence="9">
    <location>
        <begin position="506"/>
        <end position="522"/>
    </location>
</feature>
<evidence type="ECO:0000256" key="8">
    <source>
        <dbReference type="SAM" id="MobiDB-lite"/>
    </source>
</evidence>
<protein>
    <recommendedName>
        <fullName evidence="10">Major facilitator superfamily (MFS) profile domain-containing protein</fullName>
    </recommendedName>
</protein>
<evidence type="ECO:0000313" key="11">
    <source>
        <dbReference type="EMBL" id="KIW37365.1"/>
    </source>
</evidence>
<organism evidence="11 12">
    <name type="scientific">Exophiala oligosperma</name>
    <dbReference type="NCBI Taxonomy" id="215243"/>
    <lineage>
        <taxon>Eukaryota</taxon>
        <taxon>Fungi</taxon>
        <taxon>Dikarya</taxon>
        <taxon>Ascomycota</taxon>
        <taxon>Pezizomycotina</taxon>
        <taxon>Eurotiomycetes</taxon>
        <taxon>Chaetothyriomycetidae</taxon>
        <taxon>Chaetothyriales</taxon>
        <taxon>Herpotrichiellaceae</taxon>
        <taxon>Exophiala</taxon>
    </lineage>
</organism>
<keyword evidence="5 9" id="KW-1133">Transmembrane helix</keyword>
<dbReference type="EMBL" id="KN847344">
    <property type="protein sequence ID" value="KIW37365.1"/>
    <property type="molecule type" value="Genomic_DNA"/>
</dbReference>
<evidence type="ECO:0000256" key="7">
    <source>
        <dbReference type="RuleBase" id="RU003346"/>
    </source>
</evidence>
<feature type="domain" description="Major facilitator superfamily (MFS) profile" evidence="10">
    <location>
        <begin position="86"/>
        <end position="528"/>
    </location>
</feature>
<sequence>MDSKTTDYLEKTAIGGPQHHPLRKEEQKMDTKPADYHLEETTVGSPKHQMSQDWSDITQDAKEATAAEHSTTFWQGIKLYRKAAFWSFIVSMTIIMEGYDTALLGNFYALPAFKEKYGSLQKGSYQISSPWMNMLSYLQMITNIIAAQAAGSLSQRYGYRPLLLSALVLMAGAIFVTFFAPSLPVLLVGELLCGIPWGTFAVLAPAYASEVCPVVLRGYLTAYLNLCWVIGQLINAGVVYGLQDYPGQWSYRIPFAIQWVWVIPLFCLIFLAPESPWWYVRKGRLEDAERSLQRLSQDSAAINTKQMVAMMLHTDNFEKEQESGTSILDCFKGSNLRRTEIACAVYAMQPMTGGAQIPGSYFFEQIGLSVRESFGMGLGATAVAFCTSILAWVVIGFSGRRRMLLSGMAGMVIVLLTIGFLALGPTSTNHAIPWAQGSLALVFNVCYNLSVGTLAFTIFSEVSSTRLRGRTIALAKNVNAASSIVVGVASPYFINPHNLDWKGKVGFFWAGINVLWMVWAYFRLPELKGRTYEEIDILFAQEVKARDFRKHVVDLTDV</sequence>
<feature type="compositionally biased region" description="Basic and acidic residues" evidence="8">
    <location>
        <begin position="23"/>
        <end position="32"/>
    </location>
</feature>
<dbReference type="RefSeq" id="XP_016257581.1">
    <property type="nucleotide sequence ID" value="XM_016411961.1"/>
</dbReference>
<feature type="transmembrane region" description="Helical" evidence="9">
    <location>
        <begin position="435"/>
        <end position="459"/>
    </location>
</feature>
<evidence type="ECO:0000256" key="3">
    <source>
        <dbReference type="ARBA" id="ARBA00022448"/>
    </source>
</evidence>
<dbReference type="FunFam" id="1.20.1250.20:FF:000078">
    <property type="entry name" value="MFS maltose transporter, putative"/>
    <property type="match status" value="1"/>
</dbReference>
<dbReference type="SUPFAM" id="SSF103473">
    <property type="entry name" value="MFS general substrate transporter"/>
    <property type="match status" value="1"/>
</dbReference>
<name>A0A0D2D4V0_9EURO</name>
<comment type="subcellular location">
    <subcellularLocation>
        <location evidence="1">Membrane</location>
        <topology evidence="1">Multi-pass membrane protein</topology>
    </subcellularLocation>
</comment>
<feature type="transmembrane region" description="Helical" evidence="9">
    <location>
        <begin position="186"/>
        <end position="208"/>
    </location>
</feature>
<keyword evidence="4 9" id="KW-0812">Transmembrane</keyword>
<feature type="transmembrane region" description="Helical" evidence="9">
    <location>
        <begin position="253"/>
        <end position="272"/>
    </location>
</feature>
<keyword evidence="3 7" id="KW-0813">Transport</keyword>
<dbReference type="GO" id="GO:0005351">
    <property type="term" value="F:carbohydrate:proton symporter activity"/>
    <property type="evidence" value="ECO:0007669"/>
    <property type="project" value="TreeGrafter"/>
</dbReference>
<dbReference type="InterPro" id="IPR050360">
    <property type="entry name" value="MFS_Sugar_Transporters"/>
</dbReference>
<evidence type="ECO:0000256" key="9">
    <source>
        <dbReference type="SAM" id="Phobius"/>
    </source>
</evidence>
<keyword evidence="12" id="KW-1185">Reference proteome</keyword>
<dbReference type="InterPro" id="IPR003663">
    <property type="entry name" value="Sugar/inositol_transpt"/>
</dbReference>
<comment type="similarity">
    <text evidence="2 7">Belongs to the major facilitator superfamily. Sugar transporter (TC 2.A.1.1) family.</text>
</comment>